<proteinExistence type="predicted"/>
<accession>A0A0D2NS84</accession>
<reference evidence="2" key="1">
    <citation type="submission" date="2014-04" db="EMBL/GenBank/DDBJ databases">
        <title>Evolutionary Origins and Diversification of the Mycorrhizal Mutualists.</title>
        <authorList>
            <consortium name="DOE Joint Genome Institute"/>
            <consortium name="Mycorrhizal Genomics Consortium"/>
            <person name="Kohler A."/>
            <person name="Kuo A."/>
            <person name="Nagy L.G."/>
            <person name="Floudas D."/>
            <person name="Copeland A."/>
            <person name="Barry K.W."/>
            <person name="Cichocki N."/>
            <person name="Veneault-Fourrey C."/>
            <person name="LaButti K."/>
            <person name="Lindquist E.A."/>
            <person name="Lipzen A."/>
            <person name="Lundell T."/>
            <person name="Morin E."/>
            <person name="Murat C."/>
            <person name="Riley R."/>
            <person name="Ohm R."/>
            <person name="Sun H."/>
            <person name="Tunlid A."/>
            <person name="Henrissat B."/>
            <person name="Grigoriev I.V."/>
            <person name="Hibbett D.S."/>
            <person name="Martin F."/>
        </authorList>
    </citation>
    <scope>NUCLEOTIDE SEQUENCE [LARGE SCALE GENOMIC DNA]</scope>
    <source>
        <strain evidence="2">FD-334 SS-4</strain>
    </source>
</reference>
<name>A0A0D2NS84_HYPSF</name>
<evidence type="ECO:0000313" key="2">
    <source>
        <dbReference type="Proteomes" id="UP000054270"/>
    </source>
</evidence>
<dbReference type="EMBL" id="KN817577">
    <property type="protein sequence ID" value="KJA19526.1"/>
    <property type="molecule type" value="Genomic_DNA"/>
</dbReference>
<keyword evidence="2" id="KW-1185">Reference proteome</keyword>
<gene>
    <name evidence="1" type="ORF">HYPSUDRAFT_893095</name>
</gene>
<evidence type="ECO:0000313" key="1">
    <source>
        <dbReference type="EMBL" id="KJA19526.1"/>
    </source>
</evidence>
<organism evidence="1 2">
    <name type="scientific">Hypholoma sublateritium (strain FD-334 SS-4)</name>
    <dbReference type="NCBI Taxonomy" id="945553"/>
    <lineage>
        <taxon>Eukaryota</taxon>
        <taxon>Fungi</taxon>
        <taxon>Dikarya</taxon>
        <taxon>Basidiomycota</taxon>
        <taxon>Agaricomycotina</taxon>
        <taxon>Agaricomycetes</taxon>
        <taxon>Agaricomycetidae</taxon>
        <taxon>Agaricales</taxon>
        <taxon>Agaricineae</taxon>
        <taxon>Strophariaceae</taxon>
        <taxon>Hypholoma</taxon>
    </lineage>
</organism>
<dbReference type="AlphaFoldDB" id="A0A0D2NS84"/>
<dbReference type="Proteomes" id="UP000054270">
    <property type="component" value="Unassembled WGS sequence"/>
</dbReference>
<sequence length="121" mass="14111">MRKRRPVLNSLSVDLTRLLRRGLRSFLVNGEAQASESERPHRPGHGLLFGNNLHADLDYIREECFSQKTHLNFGDLEWHRSAQSPMAWYLWTTRGAPHFPGEKESLPLETITMVRPRRCNF</sequence>
<protein>
    <submittedName>
        <fullName evidence="1">Uncharacterized protein</fullName>
    </submittedName>
</protein>